<dbReference type="Gene3D" id="3.30.9.10">
    <property type="entry name" value="D-Amino Acid Oxidase, subunit A, domain 2"/>
    <property type="match status" value="1"/>
</dbReference>
<dbReference type="SUPFAM" id="SSF51905">
    <property type="entry name" value="FAD/NAD(P)-binding domain"/>
    <property type="match status" value="1"/>
</dbReference>
<gene>
    <name evidence="3" type="ORF">MVEN_00990100</name>
</gene>
<feature type="region of interest" description="Disordered" evidence="1">
    <location>
        <begin position="315"/>
        <end position="342"/>
    </location>
</feature>
<evidence type="ECO:0000313" key="4">
    <source>
        <dbReference type="Proteomes" id="UP000620124"/>
    </source>
</evidence>
<proteinExistence type="predicted"/>
<dbReference type="Proteomes" id="UP000620124">
    <property type="component" value="Unassembled WGS sequence"/>
</dbReference>
<protein>
    <submittedName>
        <fullName evidence="3">Fad dependent</fullName>
    </submittedName>
</protein>
<evidence type="ECO:0000259" key="2">
    <source>
        <dbReference type="Pfam" id="PF01266"/>
    </source>
</evidence>
<dbReference type="PANTHER" id="PTHR13847:SF213">
    <property type="entry name" value="DEPENDENT OXIDOREDUCTASE, PUTATIVE-RELATED"/>
    <property type="match status" value="1"/>
</dbReference>
<comment type="caution">
    <text evidence="3">The sequence shown here is derived from an EMBL/GenBank/DDBJ whole genome shotgun (WGS) entry which is preliminary data.</text>
</comment>
<evidence type="ECO:0000256" key="1">
    <source>
        <dbReference type="SAM" id="MobiDB-lite"/>
    </source>
</evidence>
<dbReference type="GO" id="GO:0005737">
    <property type="term" value="C:cytoplasm"/>
    <property type="evidence" value="ECO:0007669"/>
    <property type="project" value="TreeGrafter"/>
</dbReference>
<dbReference type="InterPro" id="IPR006076">
    <property type="entry name" value="FAD-dep_OxRdtase"/>
</dbReference>
<dbReference type="Gene3D" id="3.50.50.60">
    <property type="entry name" value="FAD/NAD(P)-binding domain"/>
    <property type="match status" value="1"/>
</dbReference>
<accession>A0A8H6YCN1</accession>
<keyword evidence="4" id="KW-1185">Reference proteome</keyword>
<feature type="region of interest" description="Disordered" evidence="1">
    <location>
        <begin position="483"/>
        <end position="505"/>
    </location>
</feature>
<dbReference type="AlphaFoldDB" id="A0A8H6YCN1"/>
<sequence length="573" mass="62591">MGTTLSRFHLVLRSFRQIVAVYEEVNKRVEQSPGVPVSAPSTPYWAIPASPIAQHGSSDAIQFPSYADIVIIGSGITGTAFARTILGFEPEDNSDLPQIVMLEARDACSGATARNGGHITPLLFHDYLTLKKQFGAERAKSIIRFRLAHLAELIRVSKEEDILADSQCREVETFDVFFEQEAFDLAVQNLNAYLDEMPEQRRMWRIVGVEECVKNLQFSQRAVGAIATTAGAIHPYRFVTGILSRLLASHPINFQLFTHTPCLSISSKKEEQLYTVSTSKGTIRARHIIHATNAWASHLLPPMRGKIVPVRGHMSAQRPGLGLGRTEAPESSLEPTQQTNPSDSVLTLADASAGAGQSWLGTRSFVMYGDGRYDYLTQQPAEPSSHSLYPSPAAEFMFGGGVAHGEIGEGAFIKEVGVADDRSWDMATAAYLGGALSIYFGGWGAEGRDMESKTDRESEEGRVKELWTGILGVSADGRPWCGRLPSKLSGRPAPRAKKSSPRDKSCYQLAPPGEWIAAGYSGEGMVHAYLSGKALARMVLQKDDDGLPDAFLVTEARWKKADIADLMNNFVVE</sequence>
<evidence type="ECO:0000313" key="3">
    <source>
        <dbReference type="EMBL" id="KAF7356564.1"/>
    </source>
</evidence>
<reference evidence="3" key="1">
    <citation type="submission" date="2020-05" db="EMBL/GenBank/DDBJ databases">
        <title>Mycena genomes resolve the evolution of fungal bioluminescence.</title>
        <authorList>
            <person name="Tsai I.J."/>
        </authorList>
    </citation>
    <scope>NUCLEOTIDE SEQUENCE</scope>
    <source>
        <strain evidence="3">CCC161011</strain>
    </source>
</reference>
<dbReference type="EMBL" id="JACAZI010000007">
    <property type="protein sequence ID" value="KAF7356564.1"/>
    <property type="molecule type" value="Genomic_DNA"/>
</dbReference>
<dbReference type="PANTHER" id="PTHR13847">
    <property type="entry name" value="SARCOSINE DEHYDROGENASE-RELATED"/>
    <property type="match status" value="1"/>
</dbReference>
<feature type="domain" description="FAD dependent oxidoreductase" evidence="2">
    <location>
        <begin position="68"/>
        <end position="538"/>
    </location>
</feature>
<dbReference type="InterPro" id="IPR036188">
    <property type="entry name" value="FAD/NAD-bd_sf"/>
</dbReference>
<feature type="compositionally biased region" description="Polar residues" evidence="1">
    <location>
        <begin position="333"/>
        <end position="342"/>
    </location>
</feature>
<organism evidence="3 4">
    <name type="scientific">Mycena venus</name>
    <dbReference type="NCBI Taxonomy" id="2733690"/>
    <lineage>
        <taxon>Eukaryota</taxon>
        <taxon>Fungi</taxon>
        <taxon>Dikarya</taxon>
        <taxon>Basidiomycota</taxon>
        <taxon>Agaricomycotina</taxon>
        <taxon>Agaricomycetes</taxon>
        <taxon>Agaricomycetidae</taxon>
        <taxon>Agaricales</taxon>
        <taxon>Marasmiineae</taxon>
        <taxon>Mycenaceae</taxon>
        <taxon>Mycena</taxon>
    </lineage>
</organism>
<dbReference type="OrthoDB" id="429143at2759"/>
<dbReference type="Pfam" id="PF01266">
    <property type="entry name" value="DAO"/>
    <property type="match status" value="1"/>
</dbReference>
<name>A0A8H6YCN1_9AGAR</name>